<evidence type="ECO:0008006" key="3">
    <source>
        <dbReference type="Google" id="ProtNLM"/>
    </source>
</evidence>
<protein>
    <recommendedName>
        <fullName evidence="3">Tip attachment protein J domain-containing protein</fullName>
    </recommendedName>
</protein>
<organism evidence="1 2">
    <name type="scientific">Halomonas rhizosphaerae</name>
    <dbReference type="NCBI Taxonomy" id="3043296"/>
    <lineage>
        <taxon>Bacteria</taxon>
        <taxon>Pseudomonadati</taxon>
        <taxon>Pseudomonadota</taxon>
        <taxon>Gammaproteobacteria</taxon>
        <taxon>Oceanospirillales</taxon>
        <taxon>Halomonadaceae</taxon>
        <taxon>Halomonas</taxon>
    </lineage>
</organism>
<comment type="caution">
    <text evidence="1">The sequence shown here is derived from an EMBL/GenBank/DDBJ whole genome shotgun (WGS) entry which is preliminary data.</text>
</comment>
<keyword evidence="2" id="KW-1185">Reference proteome</keyword>
<name>A0ABT6UX99_9GAMM</name>
<proteinExistence type="predicted"/>
<sequence length="678" mass="75278">MALAQPTGLNVQTLQEPLIVFEQQVEEVIPAQTLITFNQVVDDSATLVPARELIGFTQVVDDIATLVPARELIGFTQVVDDSATLVPAQTLITFEQRVRVLTVIPAQTLITFRQEVEEHLPARTLIRFRQSVLSPAQIATSPTRITLDGEDITARCDIKWSVTGSEGANRTANITIIDVPKGPLDITSYEGREVTISRLQDGVLEPLFTGVVDVPRYSRLPSRISLTCSDLRNERVGKHDRQALQQMTGGLFSPITQRDDATGQQWVGELMRTVEGSLDYTGAGALRFRPWALGAPRYSLTGRDVYYRELETEFATRSDIRNKIRATLEYRWFKRNTIAHAVRLSIQKSGFCKSAGCVPAPLVEDAEGNLVEQVWPSRSALRQAAQSVSGWSVAALEYLPLPPDGWYRLRSDVTRKFGWWVPPLLRETRALGADIELERYISQPQRETYALTVEAPESIEQHGEIVDNDLRFAVESRIPPEIFEERGCSTGPADDRRADLELAIQAIQRMAAKKIRERHRGNHLAYRYHPQTGRPGVGQVLPVEIGDVVQISATEVNGTGFVTEFAHRTDDKGDIWTDLKLAVSRVDSSLSVTEDWTLPAAPGSYKLTPPEPGQLETPDCPAPVGEVEIEGDSRIEPDGTVIIVAPAVDRSKVDEISGTREHTYSVQIPKDQLSVEVI</sequence>
<evidence type="ECO:0000313" key="1">
    <source>
        <dbReference type="EMBL" id="MDI5890592.1"/>
    </source>
</evidence>
<dbReference type="RefSeq" id="WP_282734567.1">
    <property type="nucleotide sequence ID" value="NZ_JASCQP010000018.1"/>
</dbReference>
<accession>A0ABT6UX99</accession>
<dbReference type="EMBL" id="JASCQP010000018">
    <property type="protein sequence ID" value="MDI5890592.1"/>
    <property type="molecule type" value="Genomic_DNA"/>
</dbReference>
<gene>
    <name evidence="1" type="ORF">QLQ83_05760</name>
</gene>
<evidence type="ECO:0000313" key="2">
    <source>
        <dbReference type="Proteomes" id="UP001225957"/>
    </source>
</evidence>
<reference evidence="1 2" key="1">
    <citation type="submission" date="2023-04" db="EMBL/GenBank/DDBJ databases">
        <title>Halomonas strains isolated from rhizosphere soil.</title>
        <authorList>
            <person name="Xu L."/>
            <person name="Sun J.-Q."/>
        </authorList>
    </citation>
    <scope>NUCLEOTIDE SEQUENCE [LARGE SCALE GENOMIC DNA]</scope>
    <source>
        <strain evidence="1 2">LR5S20</strain>
    </source>
</reference>
<dbReference type="Proteomes" id="UP001225957">
    <property type="component" value="Unassembled WGS sequence"/>
</dbReference>